<dbReference type="InterPro" id="IPR046801">
    <property type="entry name" value="OpcA_G6PD_N"/>
</dbReference>
<dbReference type="InterPro" id="IPR046802">
    <property type="entry name" value="OpcA_G6PD_C"/>
</dbReference>
<comment type="caution">
    <text evidence="4">The sequence shown here is derived from an EMBL/GenBank/DDBJ whole genome shotgun (WGS) entry which is preliminary data.</text>
</comment>
<feature type="compositionally biased region" description="Polar residues" evidence="1">
    <location>
        <begin position="164"/>
        <end position="174"/>
    </location>
</feature>
<reference evidence="4 5" key="1">
    <citation type="submission" date="2017-10" db="EMBL/GenBank/DDBJ databases">
        <title>Bifidobacterium xylocopum sp. nov. and Bifidobacterium aemilianum sp. nov., from the carpenter bee (Xylocopa violacea) digestive tract.</title>
        <authorList>
            <person name="Alberoni D."/>
            <person name="Baffoni L."/>
            <person name="Di Gioia D."/>
            <person name="Gaggia F."/>
            <person name="Biavati B."/>
        </authorList>
    </citation>
    <scope>NUCLEOTIDE SEQUENCE [LARGE SCALE GENOMIC DNA]</scope>
    <source>
        <strain evidence="4 5">XV2</strain>
    </source>
</reference>
<gene>
    <name evidence="4" type="ORF">CRD59_03770</name>
</gene>
<evidence type="ECO:0000313" key="5">
    <source>
        <dbReference type="Proteomes" id="UP000252345"/>
    </source>
</evidence>
<dbReference type="AlphaFoldDB" id="A0A366KCN6"/>
<accession>A0A366KCN6</accession>
<sequence>MIVGMQNTTTAAIAHEIDEMHVERGEAALGRVLTLIISCRQAELEEALRTVNAASREHPCRVIAIVTDASLEGAGCAITTTGHAAQHECNTEIPSGNTGERTLDAQIRSGSDAGAGEVIVLAPVDGLMDHLDSLVIPLLVPDAPVVTWWPGQAPGDPSADPLGSRSTSRITDVQRSTDPAAAFEALRRHVRNADIDLSWTRVTTWRAMLASLLGQPPHLAVSAVTVSGQSGYLPLELLASWLALKLGAPVSVERDPGAQAITGARFEREDGQLSMERLEGDHAVIHQPGQADQTVSLPLRTPVDCLSEELGRLDPDEVYTEVITRGWDLVDHRG</sequence>
<name>A0A366KCN6_9BIFI</name>
<dbReference type="PANTHER" id="PTHR38658:SF1">
    <property type="entry name" value="OXPP CYCLE PROTEIN OPCA-RELATED"/>
    <property type="match status" value="1"/>
</dbReference>
<evidence type="ECO:0000259" key="2">
    <source>
        <dbReference type="Pfam" id="PF10128"/>
    </source>
</evidence>
<proteinExistence type="predicted"/>
<dbReference type="OrthoDB" id="128564at2"/>
<protein>
    <submittedName>
        <fullName evidence="4">OpcA protein</fullName>
    </submittedName>
</protein>
<dbReference type="Pfam" id="PF20171">
    <property type="entry name" value="OpcA_G6PD_C"/>
    <property type="match status" value="1"/>
</dbReference>
<feature type="domain" description="Glucose-6-phosphate dehydrogenase assembly protein OpcA N-terminal" evidence="2">
    <location>
        <begin position="52"/>
        <end position="187"/>
    </location>
</feature>
<dbReference type="RefSeq" id="WP_113853261.1">
    <property type="nucleotide sequence ID" value="NZ_PDCH01000005.1"/>
</dbReference>
<feature type="region of interest" description="Disordered" evidence="1">
    <location>
        <begin position="152"/>
        <end position="174"/>
    </location>
</feature>
<evidence type="ECO:0000256" key="1">
    <source>
        <dbReference type="SAM" id="MobiDB-lite"/>
    </source>
</evidence>
<dbReference type="Proteomes" id="UP000252345">
    <property type="component" value="Unassembled WGS sequence"/>
</dbReference>
<dbReference type="Pfam" id="PF10128">
    <property type="entry name" value="OpcA_G6PD_assem"/>
    <property type="match status" value="1"/>
</dbReference>
<dbReference type="EMBL" id="PDCH01000005">
    <property type="protein sequence ID" value="RBP99490.1"/>
    <property type="molecule type" value="Genomic_DNA"/>
</dbReference>
<feature type="domain" description="Glucose-6-phosphate dehydrogenase assembly protein OpcA C-terminal" evidence="3">
    <location>
        <begin position="193"/>
        <end position="322"/>
    </location>
</feature>
<dbReference type="PANTHER" id="PTHR38658">
    <property type="entry name" value="OXPP CYCLE PROTEIN OPCA-RELATED"/>
    <property type="match status" value="1"/>
</dbReference>
<organism evidence="4 5">
    <name type="scientific">Bifidobacterium xylocopae</name>
    <dbReference type="NCBI Taxonomy" id="2493119"/>
    <lineage>
        <taxon>Bacteria</taxon>
        <taxon>Bacillati</taxon>
        <taxon>Actinomycetota</taxon>
        <taxon>Actinomycetes</taxon>
        <taxon>Bifidobacteriales</taxon>
        <taxon>Bifidobacteriaceae</taxon>
        <taxon>Bifidobacterium</taxon>
    </lineage>
</organism>
<evidence type="ECO:0000313" key="4">
    <source>
        <dbReference type="EMBL" id="RBP99490.1"/>
    </source>
</evidence>
<evidence type="ECO:0000259" key="3">
    <source>
        <dbReference type="Pfam" id="PF20171"/>
    </source>
</evidence>
<keyword evidence="5" id="KW-1185">Reference proteome</keyword>
<dbReference type="InterPro" id="IPR004555">
    <property type="entry name" value="G6PDH_assembly_OpcA"/>
</dbReference>